<dbReference type="EMBL" id="LSBJ02000002">
    <property type="protein sequence ID" value="OAQ59619.1"/>
    <property type="molecule type" value="Genomic_DNA"/>
</dbReference>
<gene>
    <name evidence="1" type="ORF">VFPPC_03839</name>
</gene>
<dbReference type="RefSeq" id="XP_018137612.1">
    <property type="nucleotide sequence ID" value="XM_018283291.1"/>
</dbReference>
<protein>
    <submittedName>
        <fullName evidence="1">Uncharacterized protein</fullName>
    </submittedName>
</protein>
<dbReference type="PANTHER" id="PTHR34706:SF1">
    <property type="entry name" value="VWFA DOMAIN-CONTAINING PROTEIN"/>
    <property type="match status" value="1"/>
</dbReference>
<reference evidence="1 2" key="1">
    <citation type="journal article" date="2016" name="PLoS Pathog.">
        <title>Biosynthesis of antibiotic leucinostatins in bio-control fungus Purpureocillium lilacinum and their inhibition on phytophthora revealed by genome mining.</title>
        <authorList>
            <person name="Wang G."/>
            <person name="Liu Z."/>
            <person name="Lin R."/>
            <person name="Li E."/>
            <person name="Mao Z."/>
            <person name="Ling J."/>
            <person name="Yang Y."/>
            <person name="Yin W.B."/>
            <person name="Xie B."/>
        </authorList>
    </citation>
    <scope>NUCLEOTIDE SEQUENCE [LARGE SCALE GENOMIC DNA]</scope>
    <source>
        <strain evidence="1">170</strain>
    </source>
</reference>
<organism evidence="1 2">
    <name type="scientific">Pochonia chlamydosporia 170</name>
    <dbReference type="NCBI Taxonomy" id="1380566"/>
    <lineage>
        <taxon>Eukaryota</taxon>
        <taxon>Fungi</taxon>
        <taxon>Dikarya</taxon>
        <taxon>Ascomycota</taxon>
        <taxon>Pezizomycotina</taxon>
        <taxon>Sordariomycetes</taxon>
        <taxon>Hypocreomycetidae</taxon>
        <taxon>Hypocreales</taxon>
        <taxon>Clavicipitaceae</taxon>
        <taxon>Pochonia</taxon>
    </lineage>
</organism>
<dbReference type="STRING" id="1380566.A0A179F3A2"/>
<dbReference type="AlphaFoldDB" id="A0A179F3A2"/>
<proteinExistence type="predicted"/>
<comment type="caution">
    <text evidence="1">The sequence shown here is derived from an EMBL/GenBank/DDBJ whole genome shotgun (WGS) entry which is preliminary data.</text>
</comment>
<evidence type="ECO:0000313" key="1">
    <source>
        <dbReference type="EMBL" id="OAQ59619.1"/>
    </source>
</evidence>
<keyword evidence="2" id="KW-1185">Reference proteome</keyword>
<evidence type="ECO:0000313" key="2">
    <source>
        <dbReference type="Proteomes" id="UP000078397"/>
    </source>
</evidence>
<dbReference type="Proteomes" id="UP000078397">
    <property type="component" value="Unassembled WGS sequence"/>
</dbReference>
<sequence length="560" mass="61869">MYKISIKNTVGAGKKRSYCAIALPPNVSDVALDDVLLPVLYTTEEVLHNAKESIKFQHEYFAFVGKLVKSGSIQQIDYGMSVPVKLGSAQDNGQITEAYFDGTSIGITEANDQSQLAPQGSFMICCRKDPPVGSKHTYVVGLAQRLAEGDEDPTPIAAIPYIGRKDYKIQPSRKIGVCGASMNMKTGVVVNHSQKVAVINFPDGRSDVTVAEDGNEDFTTSGQKIPKKSLADLVLGVRPAQPNPPFQYSYSQPKANTTGPPPKWKAEADALGLSSLTQLQSYHFLTKYNKTQLAGFHEDEKLKAIALKADEWRTKIAENDDLRDEFLDDLLVLALFRCILFLDNSKSIDWEPERGRQRRDISANIVSVETIYQNTNDVRVEFLNGDIRGDRVSTAAEVTQLLDDITNFGKTPIGTELDNKILSKYVYPPLESKGKFHPMIISIITDGDPQGEHRDTLKKKIQACKKKLNDREKTLVGDKHVLFQISRVGNDSGAVKFINDLKSDPELKNILHCTSYQHLGFEPDADDPVNTYAPAVTRLAGAAFVGLKRNAKGVFEFPES</sequence>
<dbReference type="GeneID" id="28847285"/>
<dbReference type="OrthoDB" id="2142040at2759"/>
<dbReference type="PANTHER" id="PTHR34706">
    <property type="entry name" value="SLR1338 PROTEIN"/>
    <property type="match status" value="1"/>
</dbReference>
<name>A0A179F3A2_METCM</name>
<accession>A0A179F3A2</accession>
<dbReference type="KEGG" id="pchm:VFPPC_03839"/>